<dbReference type="Proteomes" id="UP000036681">
    <property type="component" value="Unplaced"/>
</dbReference>
<sequence length="159" mass="18388">MRFYGADAATTPNWLDETFPHKTTANVLFECSLTKFRYATGSTTRGRYALLKDGLITFFMCNSNRLRGHLNDRRPQIPHLNRPLDDTPTRTMNDRCSTVYRDDHVNQTATRRSNWSIMPQYIHFTVDHPKTIRIGNCSRKCASGRDQPSLTEVYTVVKQ</sequence>
<dbReference type="WBParaSite" id="ALUE_0000606401-mRNA-1">
    <property type="protein sequence ID" value="ALUE_0000606401-mRNA-1"/>
    <property type="gene ID" value="ALUE_0000606401"/>
</dbReference>
<dbReference type="AlphaFoldDB" id="A0A0M3HTQ9"/>
<proteinExistence type="predicted"/>
<protein>
    <submittedName>
        <fullName evidence="2">Uncharacterized protein</fullName>
    </submittedName>
</protein>
<accession>A0A0M3HTQ9</accession>
<reference evidence="2" key="1">
    <citation type="submission" date="2017-02" db="UniProtKB">
        <authorList>
            <consortium name="WormBaseParasite"/>
        </authorList>
    </citation>
    <scope>IDENTIFICATION</scope>
</reference>
<evidence type="ECO:0000313" key="2">
    <source>
        <dbReference type="WBParaSite" id="ALUE_0000606401-mRNA-1"/>
    </source>
</evidence>
<evidence type="ECO:0000313" key="1">
    <source>
        <dbReference type="Proteomes" id="UP000036681"/>
    </source>
</evidence>
<name>A0A0M3HTQ9_ASCLU</name>
<keyword evidence="1" id="KW-1185">Reference proteome</keyword>
<organism evidence="1 2">
    <name type="scientific">Ascaris lumbricoides</name>
    <name type="common">Giant roundworm</name>
    <dbReference type="NCBI Taxonomy" id="6252"/>
    <lineage>
        <taxon>Eukaryota</taxon>
        <taxon>Metazoa</taxon>
        <taxon>Ecdysozoa</taxon>
        <taxon>Nematoda</taxon>
        <taxon>Chromadorea</taxon>
        <taxon>Rhabditida</taxon>
        <taxon>Spirurina</taxon>
        <taxon>Ascaridomorpha</taxon>
        <taxon>Ascaridoidea</taxon>
        <taxon>Ascarididae</taxon>
        <taxon>Ascaris</taxon>
    </lineage>
</organism>